<feature type="domain" description="Major vault protein repeat" evidence="11">
    <location>
        <begin position="172"/>
        <end position="209"/>
    </location>
</feature>
<dbReference type="GO" id="GO:1990904">
    <property type="term" value="C:ribonucleoprotein complex"/>
    <property type="evidence" value="ECO:0007669"/>
    <property type="project" value="UniProtKB-UniRule"/>
</dbReference>
<evidence type="ECO:0000259" key="13">
    <source>
        <dbReference type="Pfam" id="PF17794"/>
    </source>
</evidence>
<evidence type="ECO:0000259" key="11">
    <source>
        <dbReference type="Pfam" id="PF01505"/>
    </source>
</evidence>
<dbReference type="InterPro" id="IPR039059">
    <property type="entry name" value="MVP"/>
</dbReference>
<feature type="repeat" description="MVP" evidence="10">
    <location>
        <begin position="226"/>
        <end position="284"/>
    </location>
</feature>
<comment type="subunit">
    <text evidence="9">The vault ribonucleoprotein particle is a huge (400 A x 670 A) cage structure of 12.9 MDa. It consists of a dimer of half-vaults, with each half-vault comprising 39 identical major vault protein (MVP) chains, PARP4 and one or more vault RNAs (vRNAs).</text>
</comment>
<dbReference type="InterPro" id="IPR021870">
    <property type="entry name" value="MVP_shoulder"/>
</dbReference>
<keyword evidence="17" id="KW-1185">Reference proteome</keyword>
<dbReference type="InterPro" id="IPR041134">
    <property type="entry name" value="Vault_2"/>
</dbReference>
<evidence type="ECO:0000256" key="2">
    <source>
        <dbReference type="ARBA" id="ARBA00004496"/>
    </source>
</evidence>
<dbReference type="Gene3D" id="2.30.30.560">
    <property type="match status" value="1"/>
</dbReference>
<dbReference type="Gene3D" id="2.30.30.570">
    <property type="match status" value="2"/>
</dbReference>
<evidence type="ECO:0000256" key="3">
    <source>
        <dbReference type="ARBA" id="ARBA00022490"/>
    </source>
</evidence>
<comment type="caution">
    <text evidence="16">The sequence shown here is derived from an EMBL/GenBank/DDBJ whole genome shotgun (WGS) entry which is preliminary data.</text>
</comment>
<dbReference type="AlphaFoldDB" id="A0A061J6F3"/>
<evidence type="ECO:0000259" key="12">
    <source>
        <dbReference type="Pfam" id="PF11978"/>
    </source>
</evidence>
<dbReference type="InterPro" id="IPR043179">
    <property type="entry name" value="Vault_2_sf"/>
</dbReference>
<dbReference type="Proteomes" id="UP000031737">
    <property type="component" value="Unassembled WGS sequence"/>
</dbReference>
<evidence type="ECO:0000256" key="1">
    <source>
        <dbReference type="ARBA" id="ARBA00004123"/>
    </source>
</evidence>
<evidence type="ECO:0000313" key="17">
    <source>
        <dbReference type="Proteomes" id="UP000031737"/>
    </source>
</evidence>
<feature type="repeat" description="MVP" evidence="10">
    <location>
        <begin position="173"/>
        <end position="225"/>
    </location>
</feature>
<dbReference type="InterPro" id="IPR043023">
    <property type="entry name" value="MVP_rep_sf"/>
</dbReference>
<feature type="domain" description="Major vault protein repeat" evidence="11">
    <location>
        <begin position="324"/>
        <end position="367"/>
    </location>
</feature>
<dbReference type="InterPro" id="IPR002499">
    <property type="entry name" value="Vault_N"/>
</dbReference>
<dbReference type="Gene3D" id="6.20.380.10">
    <property type="match status" value="1"/>
</dbReference>
<dbReference type="Gene3D" id="2.30.30.550">
    <property type="entry name" value="Major Vault Protein repeat"/>
    <property type="match status" value="3"/>
</dbReference>
<feature type="repeat" description="MVP" evidence="10">
    <location>
        <begin position="120"/>
        <end position="172"/>
    </location>
</feature>
<dbReference type="InterPro" id="IPR041136">
    <property type="entry name" value="Vault_4"/>
</dbReference>
<dbReference type="FunFam" id="2.30.30.570:FF:000001">
    <property type="entry name" value="major vault protein-like"/>
    <property type="match status" value="1"/>
</dbReference>
<dbReference type="Pfam" id="PF11978">
    <property type="entry name" value="MVP_shoulder"/>
    <property type="match status" value="1"/>
</dbReference>
<comment type="subcellular location">
    <subcellularLocation>
        <location evidence="2 10">Cytoplasm</location>
    </subcellularLocation>
    <subcellularLocation>
        <location evidence="1">Nucleus</location>
    </subcellularLocation>
</comment>
<dbReference type="PANTHER" id="PTHR14165">
    <property type="entry name" value="MAJOR VAULT PROTEIN"/>
    <property type="match status" value="1"/>
</dbReference>
<accession>A0A061J6F3</accession>
<dbReference type="InterPro" id="IPR041139">
    <property type="entry name" value="MVP_rep_dom"/>
</dbReference>
<name>A0A061J6F3_TRYRA</name>
<keyword evidence="4" id="KW-0597">Phosphoprotein</keyword>
<evidence type="ECO:0000256" key="7">
    <source>
        <dbReference type="ARBA" id="ARBA00023274"/>
    </source>
</evidence>
<sequence length="863" mass="96607">MPSMPPDDVLLRLRPYEYAHVVNENTNTTELFVGPLTRALASNEIISKPVTPFHVVPHGSYGVIENPHVRASDGVTPVRDKWGQARVRAGEREIVLGPTAFPLYPEERLVLVAPMTVLSQDEGLEVKALCNYTSSDGVKRVEGERFIYAVPGMYCPRVEEEAGEVRRAVHIKQGHAIRVRAVEAFTDKDGQSRQKGEEYLRMKPTSYICCVSEEFVGHVSPTVLHPGEGLHVNVLRRFVDEREHGKGVERLAGQTYFITHDDATLFLLHPYEKIVLSVKKLHVSKKQYAIVVNKKTSCRRFVTDASFYLQLDEYLDGNVIHDSYILHEGQAILLRALEDFEDTDVQPSVQRQVGDVWLLHGPREYVPNVFTEVCKDKNNKAVRERIILTDGSGIYVRNIATGEVRSVNGPVSYMLDASEELWEKNLSPDVERCLAEHHCLPPEPSEVSSPFKSSSDQGLRGKTHWTVMYRVPYRSVTQVYNYKALTTRTIFGPERVLLEPDEEFTLVTLSGSPFDPNSPSDCSAKEINHIKALHLFLGPSNMRDIVNVETRDHAQLALQLCYAWYFDVAPGDELAAGKCFSVSDFVADTCSFIAGRIRAAVASLPFQQFHKNSGKILQEAVFGVDPVTRVTRTELRFAANNFVVTSVDTQRMEVLDARTREGLQKSVKIAIEITTQAQESKAQQIALAREQHSRGLLERQKIQDQVENEIQRRMLLEVEAHSFAVQSSGRLHSVADATAKAASVEQESAMKAARIHAAKDDITNTVLAEVENKKRALQHDYETRRVTLAHEMENALADIENQKFAAVMEAIDPETVMEISKAGPELQAKLLESLGLEGYLVMDGSTPINLFRTAAEMSTQPPA</sequence>
<evidence type="ECO:0008006" key="18">
    <source>
        <dbReference type="Google" id="ProtNLM"/>
    </source>
</evidence>
<evidence type="ECO:0000256" key="9">
    <source>
        <dbReference type="ARBA" id="ARBA00025889"/>
    </source>
</evidence>
<feature type="domain" description="Major vault protein repeat" evidence="15">
    <location>
        <begin position="386"/>
        <end position="436"/>
    </location>
</feature>
<dbReference type="Pfam" id="PF17796">
    <property type="entry name" value="Vault_4"/>
    <property type="match status" value="1"/>
</dbReference>
<dbReference type="Gene3D" id="2.30.30.620">
    <property type="match status" value="1"/>
</dbReference>
<feature type="repeat" description="MVP" evidence="10">
    <location>
        <begin position="59"/>
        <end position="119"/>
    </location>
</feature>
<dbReference type="InterPro" id="IPR040989">
    <property type="entry name" value="Vault_3"/>
</dbReference>
<dbReference type="OrthoDB" id="6125719at2759"/>
<dbReference type="VEuPathDB" id="TriTrypDB:TRSC58_02580"/>
<dbReference type="GO" id="GO:0005737">
    <property type="term" value="C:cytoplasm"/>
    <property type="evidence" value="ECO:0007669"/>
    <property type="project" value="UniProtKB-SubCell"/>
</dbReference>
<dbReference type="Pfam" id="PF17795">
    <property type="entry name" value="Vault_3"/>
    <property type="match status" value="1"/>
</dbReference>
<dbReference type="EMBL" id="AUPL01002580">
    <property type="protein sequence ID" value="ESL09696.1"/>
    <property type="molecule type" value="Genomic_DNA"/>
</dbReference>
<dbReference type="InterPro" id="IPR036013">
    <property type="entry name" value="Band_7/SPFH_dom_sf"/>
</dbReference>
<evidence type="ECO:0000313" key="16">
    <source>
        <dbReference type="EMBL" id="ESL09696.1"/>
    </source>
</evidence>
<comment type="function">
    <text evidence="8">Required for normal vault structure. Vaults are multi-subunit structures that may act as scaffolds for proteins involved in signal transduction. Vaults may also play a role in nucleo-cytoplasmic transport.</text>
</comment>
<evidence type="ECO:0000256" key="6">
    <source>
        <dbReference type="ARBA" id="ARBA00023242"/>
    </source>
</evidence>
<feature type="domain" description="Major vault protein repeat" evidence="13">
    <location>
        <begin position="54"/>
        <end position="110"/>
    </location>
</feature>
<dbReference type="Pfam" id="PF17794">
    <property type="entry name" value="Vault_2"/>
    <property type="match status" value="1"/>
</dbReference>
<dbReference type="FunFam" id="3.30.479.30:FF:000010">
    <property type="entry name" value="major vault protein-like"/>
    <property type="match status" value="1"/>
</dbReference>
<keyword evidence="6" id="KW-0539">Nucleus</keyword>
<evidence type="ECO:0000256" key="5">
    <source>
        <dbReference type="ARBA" id="ARBA00022737"/>
    </source>
</evidence>
<evidence type="ECO:0000256" key="4">
    <source>
        <dbReference type="ARBA" id="ARBA00022553"/>
    </source>
</evidence>
<feature type="repeat" description="MVP" evidence="10">
    <location>
        <begin position="328"/>
        <end position="389"/>
    </location>
</feature>
<gene>
    <name evidence="16" type="ORF">TRSC58_02580</name>
</gene>
<dbReference type="Gene3D" id="6.10.250.720">
    <property type="match status" value="1"/>
</dbReference>
<dbReference type="PANTHER" id="PTHR14165:SF12">
    <property type="entry name" value="VAULT PROTEIN, PUTATIVE-RELATED"/>
    <property type="match status" value="1"/>
</dbReference>
<evidence type="ECO:0000256" key="10">
    <source>
        <dbReference type="PROSITE-ProRule" id="PRU00571"/>
    </source>
</evidence>
<feature type="domain" description="Major vault protein repeat" evidence="14">
    <location>
        <begin position="467"/>
        <end position="537"/>
    </location>
</feature>
<keyword evidence="5" id="KW-0677">Repeat</keyword>
<organism evidence="16 17">
    <name type="scientific">Trypanosoma rangeli SC58</name>
    <dbReference type="NCBI Taxonomy" id="429131"/>
    <lineage>
        <taxon>Eukaryota</taxon>
        <taxon>Discoba</taxon>
        <taxon>Euglenozoa</taxon>
        <taxon>Kinetoplastea</taxon>
        <taxon>Metakinetoplastina</taxon>
        <taxon>Trypanosomatida</taxon>
        <taxon>Trypanosomatidae</taxon>
        <taxon>Trypanosoma</taxon>
        <taxon>Herpetosoma</taxon>
    </lineage>
</organism>
<dbReference type="Pfam" id="PF01505">
    <property type="entry name" value="Vault"/>
    <property type="match status" value="3"/>
</dbReference>
<evidence type="ECO:0000259" key="15">
    <source>
        <dbReference type="Pfam" id="PF17796"/>
    </source>
</evidence>
<reference evidence="16 17" key="1">
    <citation type="submission" date="2013-07" db="EMBL/GenBank/DDBJ databases">
        <authorList>
            <person name="Stoco P.H."/>
            <person name="Wagner G."/>
            <person name="Gerber A."/>
            <person name="Zaha A."/>
            <person name="Thompson C."/>
            <person name="Bartholomeu D.C."/>
            <person name="Luckemeyer D.D."/>
            <person name="Bahia D."/>
            <person name="Loreto E."/>
            <person name="Prestes E.B."/>
            <person name="Lima F.M."/>
            <person name="Rodrigues-Luiz G."/>
            <person name="Vallejo G.A."/>
            <person name="Filho J.F."/>
            <person name="Monteiro K.M."/>
            <person name="Tyler K.M."/>
            <person name="de Almeida L.G."/>
            <person name="Ortiz M.F."/>
            <person name="Siervo M.A."/>
            <person name="de Moraes M.H."/>
            <person name="Cunha O.L."/>
            <person name="Mendonca-Neto R."/>
            <person name="Silva R."/>
            <person name="Teixeira S.M."/>
            <person name="Murta S.M."/>
            <person name="Sincero T.C."/>
            <person name="Mendes T.A."/>
            <person name="Urmenyi T.P."/>
            <person name="Silva V.G."/>
            <person name="da Rocha W.D."/>
            <person name="Andersson B."/>
            <person name="Romanha A.J."/>
            <person name="Steindel M."/>
            <person name="de Vasconcelos A.T."/>
            <person name="Grisard E.C."/>
        </authorList>
    </citation>
    <scope>NUCLEOTIDE SEQUENCE [LARGE SCALE GENOMIC DNA]</scope>
    <source>
        <strain evidence="16 17">SC58</strain>
    </source>
</reference>
<dbReference type="PROSITE" id="PS51224">
    <property type="entry name" value="MVP"/>
    <property type="match status" value="5"/>
</dbReference>
<feature type="domain" description="Major vault protein shoulder" evidence="12">
    <location>
        <begin position="538"/>
        <end position="656"/>
    </location>
</feature>
<evidence type="ECO:0000256" key="8">
    <source>
        <dbReference type="ARBA" id="ARBA00024814"/>
    </source>
</evidence>
<evidence type="ECO:0000259" key="14">
    <source>
        <dbReference type="Pfam" id="PF17795"/>
    </source>
</evidence>
<protein>
    <recommendedName>
        <fullName evidence="18">Major vault protein</fullName>
    </recommendedName>
</protein>
<keyword evidence="3 10" id="KW-0963">Cytoplasm</keyword>
<dbReference type="GO" id="GO:0005634">
    <property type="term" value="C:nucleus"/>
    <property type="evidence" value="ECO:0007669"/>
    <property type="project" value="UniProtKB-SubCell"/>
</dbReference>
<keyword evidence="7 10" id="KW-0687">Ribonucleoprotein</keyword>
<dbReference type="CDD" id="cd08825">
    <property type="entry name" value="MVP_shoulder"/>
    <property type="match status" value="1"/>
</dbReference>
<dbReference type="Gene3D" id="3.30.479.30">
    <property type="entry name" value="Band 7 domain"/>
    <property type="match status" value="1"/>
</dbReference>
<feature type="domain" description="Major vault protein repeat" evidence="11">
    <location>
        <begin position="116"/>
        <end position="157"/>
    </location>
</feature>
<proteinExistence type="predicted"/>